<comment type="caution">
    <text evidence="3">The sequence shown here is derived from an EMBL/GenBank/DDBJ whole genome shotgun (WGS) entry which is preliminary data.</text>
</comment>
<dbReference type="InterPro" id="IPR025388">
    <property type="entry name" value="Alginate_export_dom"/>
</dbReference>
<name>A0A7Z8Y0S3_9CAUL</name>
<evidence type="ECO:0000256" key="1">
    <source>
        <dbReference type="SAM" id="SignalP"/>
    </source>
</evidence>
<sequence>MTVRKDRRGMRRGRSAALTLLALAAVPASAKAQDVAVTQTPEPSAPYPRAAIGVGSVVGGYAEARWAEDWSALRDPERRKDVFDRLKYTPLSQDGEVWLSLSGEMRLRTALTTSPGLREGADLRLDTLRLVGGADLHIGRHLRVFGEMAHGGAGGDNYGNPVGAIRNDLAVTQAFFDVTGEIGGREVGVRYGRQFFIDGSPYLISTRNGATLLTPFNGIRGWVRGEHWRADLFDLHPTRLGTGDVSDDRTDDARRFSGLNVSTQVPSDWFGGSKLYLDPFVWRFRQDARRWGAETAREERTYVGARLWGAAGPAQLDWTLARQTGRFGDRDIEALQVFTTQSMRAGEGTGAPRISLRVDYGSGGGAYDGGVIRNALTPQGVPIFYSYQNVFNPVNMIAVAPGVTVRQGKTSVTGEVQFTWRASERDAVYRATDLPYAGTEVVEGRHVGEVWKLQLAHTISPRTSLIARYEHLAAGSVLKDAGYESSDYLTAWVNFRF</sequence>
<gene>
    <name evidence="3" type="ORF">BREV_BREV_03148</name>
</gene>
<dbReference type="AlphaFoldDB" id="A0A7Z8Y0S3"/>
<organism evidence="3 4">
    <name type="scientific">Brevundimonas mediterranea</name>
    <dbReference type="NCBI Taxonomy" id="74329"/>
    <lineage>
        <taxon>Bacteria</taxon>
        <taxon>Pseudomonadati</taxon>
        <taxon>Pseudomonadota</taxon>
        <taxon>Alphaproteobacteria</taxon>
        <taxon>Caulobacterales</taxon>
        <taxon>Caulobacteraceae</taxon>
        <taxon>Brevundimonas</taxon>
    </lineage>
</organism>
<evidence type="ECO:0000313" key="4">
    <source>
        <dbReference type="Proteomes" id="UP000289220"/>
    </source>
</evidence>
<dbReference type="EMBL" id="UXHF01000100">
    <property type="protein sequence ID" value="VDC48551.1"/>
    <property type="molecule type" value="Genomic_DNA"/>
</dbReference>
<dbReference type="Proteomes" id="UP000289220">
    <property type="component" value="Unassembled WGS sequence"/>
</dbReference>
<feature type="chain" id="PRO_5031184910" description="Alginate export domain-containing protein" evidence="1">
    <location>
        <begin position="33"/>
        <end position="497"/>
    </location>
</feature>
<dbReference type="RefSeq" id="WP_197019791.1">
    <property type="nucleotide sequence ID" value="NZ_UXHF01000100.1"/>
</dbReference>
<keyword evidence="1" id="KW-0732">Signal</keyword>
<accession>A0A7Z8Y0S3</accession>
<feature type="domain" description="Alginate export" evidence="2">
    <location>
        <begin position="98"/>
        <end position="490"/>
    </location>
</feature>
<keyword evidence="4" id="KW-1185">Reference proteome</keyword>
<proteinExistence type="predicted"/>
<evidence type="ECO:0000259" key="2">
    <source>
        <dbReference type="Pfam" id="PF13372"/>
    </source>
</evidence>
<evidence type="ECO:0000313" key="3">
    <source>
        <dbReference type="EMBL" id="VDC48551.1"/>
    </source>
</evidence>
<protein>
    <recommendedName>
        <fullName evidence="2">Alginate export domain-containing protein</fullName>
    </recommendedName>
</protein>
<dbReference type="Pfam" id="PF13372">
    <property type="entry name" value="Alginate_exp"/>
    <property type="match status" value="1"/>
</dbReference>
<feature type="signal peptide" evidence="1">
    <location>
        <begin position="1"/>
        <end position="32"/>
    </location>
</feature>
<reference evidence="3 4" key="1">
    <citation type="submission" date="2018-11" db="EMBL/GenBank/DDBJ databases">
        <authorList>
            <person name="Peiro R."/>
            <person name="Begona"/>
            <person name="Cbmso G."/>
            <person name="Lopez M."/>
            <person name="Gonzalez S."/>
            <person name="Sacristan E."/>
            <person name="Castillo E."/>
        </authorList>
    </citation>
    <scope>NUCLEOTIDE SEQUENCE [LARGE SCALE GENOMIC DNA]</scope>
    <source>
        <strain evidence="3">Brev_genome</strain>
    </source>
</reference>